<reference evidence="1 2" key="1">
    <citation type="submission" date="2019-12" db="EMBL/GenBank/DDBJ databases">
        <authorList>
            <person name="Feng G."/>
            <person name="Zhu H."/>
        </authorList>
    </citation>
    <scope>NUCLEOTIDE SEQUENCE [LARGE SCALE GENOMIC DNA]</scope>
    <source>
        <strain evidence="1 2">FGD1</strain>
    </source>
</reference>
<keyword evidence="2" id="KW-1185">Reference proteome</keyword>
<dbReference type="AlphaFoldDB" id="A0A7X4GE44"/>
<dbReference type="SUPFAM" id="SSF51197">
    <property type="entry name" value="Clavaminate synthase-like"/>
    <property type="match status" value="1"/>
</dbReference>
<protein>
    <submittedName>
        <fullName evidence="1">Uncharacterized protein</fullName>
    </submittedName>
</protein>
<dbReference type="Proteomes" id="UP000465810">
    <property type="component" value="Unassembled WGS sequence"/>
</dbReference>
<dbReference type="EMBL" id="WVTD01000001">
    <property type="protein sequence ID" value="MYL96601.1"/>
    <property type="molecule type" value="Genomic_DNA"/>
</dbReference>
<sequence>MPALISEKRARWLRDLPARTALKAFNQRHVRRWLGQRHAAAVDRHAPRLPDTDEVAAGIVQALDRNGVCVTSLDALGLGLQSLAVLDLANSLAQAFAPEARALSQAGQQFIIVPPAEIVRNPAIFHWGLQDRLLDIAEAYIGLPVAYDGVAINYTVADGREVSTRKWHRDWEDRRMLKVALYVHDVDAEGGPFEAIARHDTVQSDHEGYDYELADDAELARRLGADFADDVVSCTGRRGTVVFCDTARFFHRGKPATARDRAAVFYSYFANPPRHPFLCERTGMDRADAVRLASTLPERQRRAANWRQELSPVLRMIPSASL</sequence>
<accession>A0A7X4GE44</accession>
<evidence type="ECO:0000313" key="2">
    <source>
        <dbReference type="Proteomes" id="UP000465810"/>
    </source>
</evidence>
<evidence type="ECO:0000313" key="1">
    <source>
        <dbReference type="EMBL" id="MYL96601.1"/>
    </source>
</evidence>
<organism evidence="1 2">
    <name type="scientific">Novosphingobium silvae</name>
    <dbReference type="NCBI Taxonomy" id="2692619"/>
    <lineage>
        <taxon>Bacteria</taxon>
        <taxon>Pseudomonadati</taxon>
        <taxon>Pseudomonadota</taxon>
        <taxon>Alphaproteobacteria</taxon>
        <taxon>Sphingomonadales</taxon>
        <taxon>Sphingomonadaceae</taxon>
        <taxon>Novosphingobium</taxon>
    </lineage>
</organism>
<dbReference type="RefSeq" id="WP_160984303.1">
    <property type="nucleotide sequence ID" value="NZ_WVTD01000001.1"/>
</dbReference>
<comment type="caution">
    <text evidence="1">The sequence shown here is derived from an EMBL/GenBank/DDBJ whole genome shotgun (WGS) entry which is preliminary data.</text>
</comment>
<name>A0A7X4GE44_9SPHN</name>
<proteinExistence type="predicted"/>
<gene>
    <name evidence="1" type="ORF">GR702_02275</name>
</gene>
<dbReference type="Gene3D" id="2.60.120.620">
    <property type="entry name" value="q2cbj1_9rhob like domain"/>
    <property type="match status" value="1"/>
</dbReference>